<proteinExistence type="predicted"/>
<feature type="region of interest" description="Disordered" evidence="1">
    <location>
        <begin position="85"/>
        <end position="127"/>
    </location>
</feature>
<organism evidence="2 3">
    <name type="scientific">Amycolatopsis coloradensis</name>
    <dbReference type="NCBI Taxonomy" id="76021"/>
    <lineage>
        <taxon>Bacteria</taxon>
        <taxon>Bacillati</taxon>
        <taxon>Actinomycetota</taxon>
        <taxon>Actinomycetes</taxon>
        <taxon>Pseudonocardiales</taxon>
        <taxon>Pseudonocardiaceae</taxon>
        <taxon>Amycolatopsis</taxon>
    </lineage>
</organism>
<evidence type="ECO:0000256" key="1">
    <source>
        <dbReference type="SAM" id="MobiDB-lite"/>
    </source>
</evidence>
<dbReference type="Proteomes" id="UP000187486">
    <property type="component" value="Unassembled WGS sequence"/>
</dbReference>
<comment type="caution">
    <text evidence="2">The sequence shown here is derived from an EMBL/GenBank/DDBJ whole genome shotgun (WGS) entry which is preliminary data.</text>
</comment>
<reference evidence="2 3" key="1">
    <citation type="submission" date="2016-01" db="EMBL/GenBank/DDBJ databases">
        <title>Amycolatopsis coloradensis genome sequencing and assembly.</title>
        <authorList>
            <person name="Mayilraj S."/>
        </authorList>
    </citation>
    <scope>NUCLEOTIDE SEQUENCE [LARGE SCALE GENOMIC DNA]</scope>
    <source>
        <strain evidence="2 3">DSM 44225</strain>
    </source>
</reference>
<evidence type="ECO:0000313" key="3">
    <source>
        <dbReference type="Proteomes" id="UP000187486"/>
    </source>
</evidence>
<protein>
    <submittedName>
        <fullName evidence="2">Uncharacterized protein</fullName>
    </submittedName>
</protein>
<gene>
    <name evidence="2" type="ORF">BS329_26250</name>
</gene>
<accession>A0A1R0KLA9</accession>
<dbReference type="AlphaFoldDB" id="A0A1R0KLA9"/>
<name>A0A1R0KLA9_9PSEU</name>
<sequence length="156" mass="16688">MEAVQMTDPDSWFQRMERRKSEDKRLLAEWARANGDRELRHAREFVEHVRRDIGVNGVITAVDVKPDKGGLEVVAAYYLEPDPADALPSPVSAATPPPVPVATQSSAGGDQVRPPGESVIPRLSTVSAPVTGSSALEGTRVAAAQDASVIPLRAPE</sequence>
<dbReference type="STRING" id="76021.BS329_26250"/>
<evidence type="ECO:0000313" key="2">
    <source>
        <dbReference type="EMBL" id="OLZ47424.1"/>
    </source>
</evidence>
<dbReference type="EMBL" id="MQUQ01000015">
    <property type="protein sequence ID" value="OLZ47424.1"/>
    <property type="molecule type" value="Genomic_DNA"/>
</dbReference>
<keyword evidence="3" id="KW-1185">Reference proteome</keyword>